<reference evidence="2 3" key="1">
    <citation type="submission" date="2016-10" db="EMBL/GenBank/DDBJ databases">
        <authorList>
            <person name="de Groot N.N."/>
        </authorList>
    </citation>
    <scope>NUCLEOTIDE SEQUENCE [LARGE SCALE GENOMIC DNA]</scope>
    <source>
        <strain evidence="2 3">DSM 22024</strain>
    </source>
</reference>
<protein>
    <submittedName>
        <fullName evidence="2">DUF218 domain-containing protein</fullName>
    </submittedName>
</protein>
<dbReference type="Gene3D" id="3.40.50.620">
    <property type="entry name" value="HUPs"/>
    <property type="match status" value="1"/>
</dbReference>
<dbReference type="Gene3D" id="1.10.3620.10">
    <property type="entry name" value="YdcF like domain"/>
    <property type="match status" value="1"/>
</dbReference>
<dbReference type="EMBL" id="LT629732">
    <property type="protein sequence ID" value="SDS76580.1"/>
    <property type="molecule type" value="Genomic_DNA"/>
</dbReference>
<keyword evidence="3" id="KW-1185">Reference proteome</keyword>
<evidence type="ECO:0000313" key="3">
    <source>
        <dbReference type="Proteomes" id="UP000198983"/>
    </source>
</evidence>
<dbReference type="RefSeq" id="WP_092654951.1">
    <property type="nucleotide sequence ID" value="NZ_LT629732.1"/>
</dbReference>
<accession>A0A1H1UW80</accession>
<organism evidence="2 3">
    <name type="scientific">Actinopolymorpha singaporensis</name>
    <dbReference type="NCBI Taxonomy" id="117157"/>
    <lineage>
        <taxon>Bacteria</taxon>
        <taxon>Bacillati</taxon>
        <taxon>Actinomycetota</taxon>
        <taxon>Actinomycetes</taxon>
        <taxon>Propionibacteriales</taxon>
        <taxon>Actinopolymorphaceae</taxon>
        <taxon>Actinopolymorpha</taxon>
    </lineage>
</organism>
<evidence type="ECO:0000259" key="1">
    <source>
        <dbReference type="Pfam" id="PF02698"/>
    </source>
</evidence>
<dbReference type="InterPro" id="IPR003848">
    <property type="entry name" value="DUF218"/>
</dbReference>
<sequence>MRDGSTAESINALVRFCARRDVDALTPALVGARADVAILFGGSILAGADVFADAVRAEVASFYLIVGGEGHSTDALRRRLHDRTSWPDVDDLTEAALFDRYLREQHGLVVDALEEESTNCGNNVTNALALLDARGIRHDRIVLVQDATMQQRMDAGFRRHVRPTTTLVNFASHQTIVREVDGAVEYDSAPDGMWDLERYVSLLMGEIPRLRDDADGYGPGGRDYIAHVDIPDDVQYAFALLQSTTEYSVRQADRRWES</sequence>
<evidence type="ECO:0000313" key="2">
    <source>
        <dbReference type="EMBL" id="SDS76580.1"/>
    </source>
</evidence>
<dbReference type="Proteomes" id="UP000198983">
    <property type="component" value="Chromosome I"/>
</dbReference>
<name>A0A1H1UW80_9ACTN</name>
<feature type="domain" description="DUF218" evidence="1">
    <location>
        <begin position="54"/>
        <end position="166"/>
    </location>
</feature>
<dbReference type="InterPro" id="IPR051599">
    <property type="entry name" value="Cell_Envelope_Assoc"/>
</dbReference>
<dbReference type="GO" id="GO:0005886">
    <property type="term" value="C:plasma membrane"/>
    <property type="evidence" value="ECO:0007669"/>
    <property type="project" value="TreeGrafter"/>
</dbReference>
<proteinExistence type="predicted"/>
<gene>
    <name evidence="2" type="ORF">SAMN04489717_3796</name>
</gene>
<dbReference type="Pfam" id="PF02698">
    <property type="entry name" value="DUF218"/>
    <property type="match status" value="1"/>
</dbReference>
<dbReference type="InterPro" id="IPR014729">
    <property type="entry name" value="Rossmann-like_a/b/a_fold"/>
</dbReference>
<dbReference type="OrthoDB" id="2216870at2"/>
<dbReference type="PANTHER" id="PTHR30336:SF20">
    <property type="entry name" value="DUF218 DOMAIN-CONTAINING PROTEIN"/>
    <property type="match status" value="1"/>
</dbReference>
<dbReference type="PANTHER" id="PTHR30336">
    <property type="entry name" value="INNER MEMBRANE PROTEIN, PROBABLE PERMEASE"/>
    <property type="match status" value="1"/>
</dbReference>
<dbReference type="AlphaFoldDB" id="A0A1H1UW80"/>